<evidence type="ECO:0000313" key="4">
    <source>
        <dbReference type="Proteomes" id="UP001597282"/>
    </source>
</evidence>
<feature type="transmembrane region" description="Helical" evidence="2">
    <location>
        <begin position="179"/>
        <end position="196"/>
    </location>
</feature>
<evidence type="ECO:0000256" key="1">
    <source>
        <dbReference type="SAM" id="MobiDB-lite"/>
    </source>
</evidence>
<gene>
    <name evidence="3" type="ORF">ACFQ4Y_16345</name>
</gene>
<dbReference type="RefSeq" id="WP_380167407.1">
    <property type="nucleotide sequence ID" value="NZ_JBHTNU010000025.1"/>
</dbReference>
<accession>A0ABW4CEZ6</accession>
<keyword evidence="4" id="KW-1185">Reference proteome</keyword>
<evidence type="ECO:0000313" key="3">
    <source>
        <dbReference type="EMBL" id="MFD1428471.1"/>
    </source>
</evidence>
<sequence length="718" mass="82856">MEILRTQLKQLGFFRSQPRPIRPGEREKQKITKYTVLTIIVCIMYLSPHALAFAGASEELMPGSEISSPFYQRYDMDAYMLDYVPQEDMDTFDIEGRFYWAIALLLNLVWIMYVYLAEFCIRMVNWVYDTTLTNDMIRLLEQIMPDLWSVVWEEFWWVTASIGILGIVLIFTLGRSLEAVQKMLAMLLILALAPLLPKLFPATAVGLNDSVTIAGGAVLEKLITTEAEKEEIEVPRDPVQESEAFRNIQGQLVITPDLQQKVEVIKGVHAVDDSLIKGLIYKPWLIANYGSIETGEKYAHEHLMKGDDKEARRKYLREVGEINDEGKTEKEEFEIFTEDGIEDRILNTWGAMLFPGAVILFLIGFAVVILIWTARGIGRACMLVFYALFSLWPGYGLGEFARSIFSTVQAFLMKLFYTVALGVMLAIWNVFQDPEAFPDLHLVSRVIILFILIAALWAEVKRVYQKFKNPRGLNGQSMGDDSSDPMETMENTASRTMRAGTRQVMMNRSMKRMGMGPGRGNLSTPENRIAGSVRNFRQNYPEMKRRMSRAFSPKQAQVRANLSNDARELYTRMVNRKKNPMTMWDRHEWAASNPADAHLIKEIDQWSKQSTERMGAGQFDDDMIPAPAPLRNTPEFAIFQRDPEWQQRHKLWTEAREEVHQKAWEDYRGKMQQFEKKGFFGTLRRTLLREPELVEPSDIEVMRRFQKKMDAIKKDQDD</sequence>
<proteinExistence type="predicted"/>
<protein>
    <submittedName>
        <fullName evidence="3">Uncharacterized protein</fullName>
    </submittedName>
</protein>
<evidence type="ECO:0000256" key="2">
    <source>
        <dbReference type="SAM" id="Phobius"/>
    </source>
</evidence>
<comment type="caution">
    <text evidence="3">The sequence shown here is derived from an EMBL/GenBank/DDBJ whole genome shotgun (WGS) entry which is preliminary data.</text>
</comment>
<reference evidence="4" key="1">
    <citation type="journal article" date="2019" name="Int. J. Syst. Evol. Microbiol.">
        <title>The Global Catalogue of Microorganisms (GCM) 10K type strain sequencing project: providing services to taxonomists for standard genome sequencing and annotation.</title>
        <authorList>
            <consortium name="The Broad Institute Genomics Platform"/>
            <consortium name="The Broad Institute Genome Sequencing Center for Infectious Disease"/>
            <person name="Wu L."/>
            <person name="Ma J."/>
        </authorList>
    </citation>
    <scope>NUCLEOTIDE SEQUENCE [LARGE SCALE GENOMIC DNA]</scope>
    <source>
        <strain evidence="4">S1</strain>
    </source>
</reference>
<dbReference type="Proteomes" id="UP001597282">
    <property type="component" value="Unassembled WGS sequence"/>
</dbReference>
<feature type="transmembrane region" description="Helical" evidence="2">
    <location>
        <begin position="410"/>
        <end position="430"/>
    </location>
</feature>
<feature type="transmembrane region" description="Helical" evidence="2">
    <location>
        <begin position="377"/>
        <end position="398"/>
    </location>
</feature>
<feature type="transmembrane region" description="Helical" evidence="2">
    <location>
        <begin position="98"/>
        <end position="116"/>
    </location>
</feature>
<keyword evidence="2" id="KW-1133">Transmembrane helix</keyword>
<organism evidence="3 4">
    <name type="scientific">Kroppenstedtia sanguinis</name>
    <dbReference type="NCBI Taxonomy" id="1380684"/>
    <lineage>
        <taxon>Bacteria</taxon>
        <taxon>Bacillati</taxon>
        <taxon>Bacillota</taxon>
        <taxon>Bacilli</taxon>
        <taxon>Bacillales</taxon>
        <taxon>Thermoactinomycetaceae</taxon>
        <taxon>Kroppenstedtia</taxon>
    </lineage>
</organism>
<dbReference type="EMBL" id="JBHTNU010000025">
    <property type="protein sequence ID" value="MFD1428471.1"/>
    <property type="molecule type" value="Genomic_DNA"/>
</dbReference>
<keyword evidence="2" id="KW-0812">Transmembrane</keyword>
<feature type="transmembrane region" description="Helical" evidence="2">
    <location>
        <begin position="155"/>
        <end position="173"/>
    </location>
</feature>
<feature type="transmembrane region" description="Helical" evidence="2">
    <location>
        <begin position="442"/>
        <end position="460"/>
    </location>
</feature>
<feature type="transmembrane region" description="Helical" evidence="2">
    <location>
        <begin position="351"/>
        <end position="371"/>
    </location>
</feature>
<feature type="transmembrane region" description="Helical" evidence="2">
    <location>
        <begin position="34"/>
        <end position="54"/>
    </location>
</feature>
<feature type="region of interest" description="Disordered" evidence="1">
    <location>
        <begin position="474"/>
        <end position="494"/>
    </location>
</feature>
<keyword evidence="2" id="KW-0472">Membrane</keyword>
<name>A0ABW4CEZ6_9BACL</name>